<dbReference type="PANTHER" id="PTHR23132:SF25">
    <property type="entry name" value="D-ALANINE--D-ALANINE LIGASE A"/>
    <property type="match status" value="1"/>
</dbReference>
<dbReference type="InterPro" id="IPR013815">
    <property type="entry name" value="ATP_grasp_subdomain_1"/>
</dbReference>
<sequence length="358" mass="39152">MPRIRVAVLFGGSSNEYEVSLRSAASVIANLDRDRYEVTRIGITREGAWYCYEGEHEAIEADRWQADARCYPVQLPLGVRESDKYLLVERSGTTEPLPVDVVFPVLHGRYGEDGTLQGLLELAGLPYVGCGVAASAMCMDKAVAQATVRGTGIRTARAVEVRVDEDRETAAARAGGLTYPLYVKPVRSGSSIGMTMARDRSELLEGLDRAFDHDDKVLIEEEVDGFEVGCALLGETEPELGVIDEVELAPGGFFDYEEKYSLRTSAIRLPARLDAAVADEVRRAARRIYRALGCRGLARVDLFVTAAGGVVFNEVNTMPGFTAHSRYPRMWAAAGVAFPELLDRIVAAALAREPQRCE</sequence>
<evidence type="ECO:0000256" key="6">
    <source>
        <dbReference type="ARBA" id="ARBA00022840"/>
    </source>
</evidence>
<evidence type="ECO:0000256" key="2">
    <source>
        <dbReference type="ARBA" id="ARBA00010871"/>
    </source>
</evidence>
<keyword evidence="9 12" id="KW-0573">Peptidoglycan synthesis</keyword>
<evidence type="ECO:0000256" key="5">
    <source>
        <dbReference type="ARBA" id="ARBA00022741"/>
    </source>
</evidence>
<evidence type="ECO:0000256" key="11">
    <source>
        <dbReference type="ARBA" id="ARBA00023316"/>
    </source>
</evidence>
<dbReference type="PROSITE" id="PS50975">
    <property type="entry name" value="ATP_GRASP"/>
    <property type="match status" value="1"/>
</dbReference>
<dbReference type="GO" id="GO:0009252">
    <property type="term" value="P:peptidoglycan biosynthetic process"/>
    <property type="evidence" value="ECO:0007669"/>
    <property type="project" value="UniProtKB-UniRule"/>
</dbReference>
<dbReference type="GO" id="GO:0005524">
    <property type="term" value="F:ATP binding"/>
    <property type="evidence" value="ECO:0007669"/>
    <property type="project" value="UniProtKB-UniRule"/>
</dbReference>
<comment type="cofactor">
    <cofactor evidence="1">
        <name>Mn(2+)</name>
        <dbReference type="ChEBI" id="CHEBI:29035"/>
    </cofactor>
</comment>
<evidence type="ECO:0000256" key="9">
    <source>
        <dbReference type="ARBA" id="ARBA00022984"/>
    </source>
</evidence>
<dbReference type="Gene3D" id="3.30.1490.20">
    <property type="entry name" value="ATP-grasp fold, A domain"/>
    <property type="match status" value="1"/>
</dbReference>
<keyword evidence="12" id="KW-0963">Cytoplasm</keyword>
<dbReference type="Pfam" id="PF07478">
    <property type="entry name" value="Dala_Dala_lig_C"/>
    <property type="match status" value="1"/>
</dbReference>
<dbReference type="InterPro" id="IPR016185">
    <property type="entry name" value="PreATP-grasp_dom_sf"/>
</dbReference>
<dbReference type="SUPFAM" id="SSF52440">
    <property type="entry name" value="PreATP-grasp domain"/>
    <property type="match status" value="1"/>
</dbReference>
<evidence type="ECO:0000256" key="1">
    <source>
        <dbReference type="ARBA" id="ARBA00001936"/>
    </source>
</evidence>
<dbReference type="PROSITE" id="PS00843">
    <property type="entry name" value="DALA_DALA_LIGASE_1"/>
    <property type="match status" value="1"/>
</dbReference>
<feature type="active site" evidence="13">
    <location>
        <position position="190"/>
    </location>
</feature>
<dbReference type="PROSITE" id="PS00844">
    <property type="entry name" value="DALA_DALA_LIGASE_2"/>
    <property type="match status" value="1"/>
</dbReference>
<feature type="active site" evidence="13">
    <location>
        <position position="325"/>
    </location>
</feature>
<dbReference type="NCBIfam" id="TIGR01205">
    <property type="entry name" value="D_ala_D_alaTIGR"/>
    <property type="match status" value="1"/>
</dbReference>
<dbReference type="SUPFAM" id="SSF56059">
    <property type="entry name" value="Glutathione synthetase ATP-binding domain-like"/>
    <property type="match status" value="1"/>
</dbReference>
<feature type="active site" evidence="13">
    <location>
        <position position="16"/>
    </location>
</feature>
<reference evidence="17" key="1">
    <citation type="submission" date="2020-09" db="EMBL/GenBank/DDBJ databases">
        <title>A novel bacterium of genus Paenibacillus, isolated from South China Sea.</title>
        <authorList>
            <person name="Huang H."/>
            <person name="Mo K."/>
            <person name="Hu Y."/>
        </authorList>
    </citation>
    <scope>NUCLEOTIDE SEQUENCE</scope>
    <source>
        <strain evidence="17">IB182496</strain>
    </source>
</reference>
<evidence type="ECO:0000256" key="3">
    <source>
        <dbReference type="ARBA" id="ARBA00022598"/>
    </source>
</evidence>
<dbReference type="GO" id="GO:0005829">
    <property type="term" value="C:cytosol"/>
    <property type="evidence" value="ECO:0007669"/>
    <property type="project" value="TreeGrafter"/>
</dbReference>
<dbReference type="InterPro" id="IPR000291">
    <property type="entry name" value="D-Ala_lig_Van_CS"/>
</dbReference>
<keyword evidence="3 12" id="KW-0436">Ligase</keyword>
<keyword evidence="18" id="KW-1185">Reference proteome</keyword>
<dbReference type="AlphaFoldDB" id="A0A927BQD9"/>
<feature type="binding site" evidence="14">
    <location>
        <position position="316"/>
    </location>
    <ligand>
        <name>Mg(2+)</name>
        <dbReference type="ChEBI" id="CHEBI:18420"/>
        <label>2</label>
    </ligand>
</feature>
<evidence type="ECO:0000259" key="16">
    <source>
        <dbReference type="PROSITE" id="PS50975"/>
    </source>
</evidence>
<dbReference type="Proteomes" id="UP000621560">
    <property type="component" value="Unassembled WGS sequence"/>
</dbReference>
<evidence type="ECO:0000256" key="7">
    <source>
        <dbReference type="ARBA" id="ARBA00022842"/>
    </source>
</evidence>
<dbReference type="FunFam" id="3.30.470.20:FF:000008">
    <property type="entry name" value="D-alanine--D-alanine ligase"/>
    <property type="match status" value="1"/>
</dbReference>
<dbReference type="Gene3D" id="3.40.50.20">
    <property type="match status" value="1"/>
</dbReference>
<comment type="similarity">
    <text evidence="2 12">Belongs to the D-alanine--D-alanine ligase family.</text>
</comment>
<dbReference type="InterPro" id="IPR011095">
    <property type="entry name" value="Dala_Dala_lig_C"/>
</dbReference>
<name>A0A927BQD9_9BACL</name>
<protein>
    <recommendedName>
        <fullName evidence="12">D-alanine--D-alanine ligase</fullName>
        <ecNumber evidence="12">6.3.2.4</ecNumber>
    </recommendedName>
    <alternativeName>
        <fullName evidence="12">D-Ala-D-Ala ligase</fullName>
    </alternativeName>
    <alternativeName>
        <fullName evidence="12">D-alanylalanine synthetase</fullName>
    </alternativeName>
</protein>
<dbReference type="PANTHER" id="PTHR23132">
    <property type="entry name" value="D-ALANINE--D-ALANINE LIGASE"/>
    <property type="match status" value="1"/>
</dbReference>
<feature type="binding site" evidence="14">
    <location>
        <position position="314"/>
    </location>
    <ligand>
        <name>Mg(2+)</name>
        <dbReference type="ChEBI" id="CHEBI:18420"/>
        <label>1</label>
    </ligand>
</feature>
<dbReference type="GO" id="GO:0071555">
    <property type="term" value="P:cell wall organization"/>
    <property type="evidence" value="ECO:0007669"/>
    <property type="project" value="UniProtKB-KW"/>
</dbReference>
<dbReference type="PIRSF" id="PIRSF039102">
    <property type="entry name" value="Ddl/VanB"/>
    <property type="match status" value="1"/>
</dbReference>
<dbReference type="GO" id="GO:0008360">
    <property type="term" value="P:regulation of cell shape"/>
    <property type="evidence" value="ECO:0007669"/>
    <property type="project" value="UniProtKB-KW"/>
</dbReference>
<evidence type="ECO:0000313" key="18">
    <source>
        <dbReference type="Proteomes" id="UP000621560"/>
    </source>
</evidence>
<dbReference type="NCBIfam" id="NF002528">
    <property type="entry name" value="PRK01966.1-4"/>
    <property type="match status" value="1"/>
</dbReference>
<proteinExistence type="inferred from homology"/>
<gene>
    <name evidence="12" type="primary">ddl</name>
    <name evidence="17" type="ORF">IDH44_00190</name>
</gene>
<evidence type="ECO:0000256" key="10">
    <source>
        <dbReference type="ARBA" id="ARBA00023211"/>
    </source>
</evidence>
<comment type="pathway">
    <text evidence="12">Cell wall biogenesis; peptidoglycan biosynthesis.</text>
</comment>
<evidence type="ECO:0000313" key="17">
    <source>
        <dbReference type="EMBL" id="MBD2843593.1"/>
    </source>
</evidence>
<dbReference type="Gene3D" id="3.30.470.20">
    <property type="entry name" value="ATP-grasp fold, B domain"/>
    <property type="match status" value="1"/>
</dbReference>
<keyword evidence="10 14" id="KW-0464">Manganese</keyword>
<dbReference type="InterPro" id="IPR005905">
    <property type="entry name" value="D_ala_D_ala"/>
</dbReference>
<comment type="function">
    <text evidence="12">Cell wall formation.</text>
</comment>
<comment type="catalytic activity">
    <reaction evidence="12">
        <text>2 D-alanine + ATP = D-alanyl-D-alanine + ADP + phosphate + H(+)</text>
        <dbReference type="Rhea" id="RHEA:11224"/>
        <dbReference type="ChEBI" id="CHEBI:15378"/>
        <dbReference type="ChEBI" id="CHEBI:30616"/>
        <dbReference type="ChEBI" id="CHEBI:43474"/>
        <dbReference type="ChEBI" id="CHEBI:57416"/>
        <dbReference type="ChEBI" id="CHEBI:57822"/>
        <dbReference type="ChEBI" id="CHEBI:456216"/>
        <dbReference type="EC" id="6.3.2.4"/>
    </reaction>
</comment>
<feature type="binding site" evidence="14">
    <location>
        <position position="301"/>
    </location>
    <ligand>
        <name>Mg(2+)</name>
        <dbReference type="ChEBI" id="CHEBI:18420"/>
        <label>1</label>
    </ligand>
</feature>
<keyword evidence="6 15" id="KW-0067">ATP-binding</keyword>
<dbReference type="GO" id="GO:0008716">
    <property type="term" value="F:D-alanine-D-alanine ligase activity"/>
    <property type="evidence" value="ECO:0007669"/>
    <property type="project" value="UniProtKB-UniRule"/>
</dbReference>
<evidence type="ECO:0000256" key="14">
    <source>
        <dbReference type="PIRSR" id="PIRSR039102-3"/>
    </source>
</evidence>
<keyword evidence="4 14" id="KW-0479">Metal-binding</keyword>
<feature type="domain" description="ATP-grasp" evidence="16">
    <location>
        <begin position="145"/>
        <end position="347"/>
    </location>
</feature>
<organism evidence="17 18">
    <name type="scientific">Paenibacillus sabuli</name>
    <dbReference type="NCBI Taxonomy" id="2772509"/>
    <lineage>
        <taxon>Bacteria</taxon>
        <taxon>Bacillati</taxon>
        <taxon>Bacillota</taxon>
        <taxon>Bacilli</taxon>
        <taxon>Bacillales</taxon>
        <taxon>Paenibacillaceae</taxon>
        <taxon>Paenibacillus</taxon>
    </lineage>
</organism>
<dbReference type="InterPro" id="IPR011761">
    <property type="entry name" value="ATP-grasp"/>
</dbReference>
<feature type="binding site" evidence="14">
    <location>
        <position position="314"/>
    </location>
    <ligand>
        <name>Mg(2+)</name>
        <dbReference type="ChEBI" id="CHEBI:18420"/>
        <label>2</label>
    </ligand>
</feature>
<dbReference type="EC" id="6.3.2.4" evidence="12"/>
<comment type="subcellular location">
    <subcellularLocation>
        <location evidence="12">Cytoplasm</location>
    </subcellularLocation>
</comment>
<comment type="cofactor">
    <cofactor evidence="14">
        <name>Mg(2+)</name>
        <dbReference type="ChEBI" id="CHEBI:18420"/>
    </cofactor>
    <cofactor evidence="14">
        <name>Mn(2+)</name>
        <dbReference type="ChEBI" id="CHEBI:29035"/>
    </cofactor>
    <text evidence="14">Binds 2 magnesium or manganese ions per subunit.</text>
</comment>
<keyword evidence="11 12" id="KW-0961">Cell wall biogenesis/degradation</keyword>
<accession>A0A927BQD9</accession>
<keyword evidence="5 15" id="KW-0547">Nucleotide-binding</keyword>
<dbReference type="GO" id="GO:0046872">
    <property type="term" value="F:metal ion binding"/>
    <property type="evidence" value="ECO:0007669"/>
    <property type="project" value="UniProtKB-KW"/>
</dbReference>
<dbReference type="HAMAP" id="MF_00047">
    <property type="entry name" value="Dala_Dala_lig"/>
    <property type="match status" value="1"/>
</dbReference>
<keyword evidence="7 14" id="KW-0460">Magnesium</keyword>
<evidence type="ECO:0000256" key="12">
    <source>
        <dbReference type="HAMAP-Rule" id="MF_00047"/>
    </source>
</evidence>
<comment type="caution">
    <text evidence="17">The sequence shown here is derived from an EMBL/GenBank/DDBJ whole genome shotgun (WGS) entry which is preliminary data.</text>
</comment>
<dbReference type="Pfam" id="PF01820">
    <property type="entry name" value="Dala_Dala_lig_N"/>
    <property type="match status" value="1"/>
</dbReference>
<evidence type="ECO:0000256" key="15">
    <source>
        <dbReference type="PROSITE-ProRule" id="PRU00409"/>
    </source>
</evidence>
<evidence type="ECO:0000256" key="4">
    <source>
        <dbReference type="ARBA" id="ARBA00022723"/>
    </source>
</evidence>
<keyword evidence="8 12" id="KW-0133">Cell shape</keyword>
<dbReference type="RefSeq" id="WP_190913551.1">
    <property type="nucleotide sequence ID" value="NZ_JACXIZ010000002.1"/>
</dbReference>
<dbReference type="EMBL" id="JACXIZ010000002">
    <property type="protein sequence ID" value="MBD2843593.1"/>
    <property type="molecule type" value="Genomic_DNA"/>
</dbReference>
<evidence type="ECO:0000256" key="13">
    <source>
        <dbReference type="PIRSR" id="PIRSR039102-1"/>
    </source>
</evidence>
<evidence type="ECO:0000256" key="8">
    <source>
        <dbReference type="ARBA" id="ARBA00022960"/>
    </source>
</evidence>
<dbReference type="InterPro" id="IPR011127">
    <property type="entry name" value="Dala_Dala_lig_N"/>
</dbReference>